<name>A0A246DN22_9HYPH</name>
<reference evidence="1 2" key="1">
    <citation type="submission" date="2017-03" db="EMBL/GenBank/DDBJ databases">
        <title>Genome of strain Rhizobium sp. CNPSo 668.</title>
        <authorList>
            <person name="Ribeiro R."/>
        </authorList>
    </citation>
    <scope>NUCLEOTIDE SEQUENCE [LARGE SCALE GENOMIC DNA]</scope>
    <source>
        <strain evidence="1 2">CNPSo 668</strain>
    </source>
</reference>
<evidence type="ECO:0008006" key="3">
    <source>
        <dbReference type="Google" id="ProtNLM"/>
    </source>
</evidence>
<evidence type="ECO:0000313" key="2">
    <source>
        <dbReference type="Proteomes" id="UP000197269"/>
    </source>
</evidence>
<dbReference type="Proteomes" id="UP000197269">
    <property type="component" value="Unassembled WGS sequence"/>
</dbReference>
<comment type="caution">
    <text evidence="1">The sequence shown here is derived from an EMBL/GenBank/DDBJ whole genome shotgun (WGS) entry which is preliminary data.</text>
</comment>
<proteinExistence type="predicted"/>
<dbReference type="RefSeq" id="WP_088397267.1">
    <property type="nucleotide sequence ID" value="NZ_MXPU01000042.1"/>
</dbReference>
<dbReference type="AlphaFoldDB" id="A0A246DN22"/>
<evidence type="ECO:0000313" key="1">
    <source>
        <dbReference type="EMBL" id="OWO89546.1"/>
    </source>
</evidence>
<sequence>MIDAPLTVAEAAAILECETDLVQCALDKGKLPSLQLAHVRAFRDRQAETFDDLFVEVNAWDHEIEFVTLH</sequence>
<organism evidence="1 2">
    <name type="scientific">Rhizobium esperanzae</name>
    <dbReference type="NCBI Taxonomy" id="1967781"/>
    <lineage>
        <taxon>Bacteria</taxon>
        <taxon>Pseudomonadati</taxon>
        <taxon>Pseudomonadota</taxon>
        <taxon>Alphaproteobacteria</taxon>
        <taxon>Hyphomicrobiales</taxon>
        <taxon>Rhizobiaceae</taxon>
        <taxon>Rhizobium/Agrobacterium group</taxon>
        <taxon>Rhizobium</taxon>
    </lineage>
</organism>
<accession>A0A246DN22</accession>
<gene>
    <name evidence="1" type="ORF">B5E41_30350</name>
</gene>
<protein>
    <recommendedName>
        <fullName evidence="3">DNA-binding protein</fullName>
    </recommendedName>
</protein>
<dbReference type="EMBL" id="MXPU01000042">
    <property type="protein sequence ID" value="OWO89546.1"/>
    <property type="molecule type" value="Genomic_DNA"/>
</dbReference>